<organism evidence="2 3">
    <name type="scientific">Nonomuraea composti</name>
    <dbReference type="NCBI Taxonomy" id="2720023"/>
    <lineage>
        <taxon>Bacteria</taxon>
        <taxon>Bacillati</taxon>
        <taxon>Actinomycetota</taxon>
        <taxon>Actinomycetes</taxon>
        <taxon>Streptosporangiales</taxon>
        <taxon>Streptosporangiaceae</taxon>
        <taxon>Nonomuraea</taxon>
    </lineage>
</organism>
<evidence type="ECO:0000256" key="1">
    <source>
        <dbReference type="SAM" id="MobiDB-lite"/>
    </source>
</evidence>
<name>A0ABX1BL20_9ACTN</name>
<accession>A0ABX1BL20</accession>
<evidence type="ECO:0000313" key="2">
    <source>
        <dbReference type="EMBL" id="NJP98445.1"/>
    </source>
</evidence>
<evidence type="ECO:0000313" key="3">
    <source>
        <dbReference type="Proteomes" id="UP000696294"/>
    </source>
</evidence>
<dbReference type="RefSeq" id="WP_168021759.1">
    <property type="nucleotide sequence ID" value="NZ_JAATEP010000092.1"/>
</dbReference>
<gene>
    <name evidence="2" type="ORF">HCN51_55030</name>
</gene>
<comment type="caution">
    <text evidence="2">The sequence shown here is derived from an EMBL/GenBank/DDBJ whole genome shotgun (WGS) entry which is preliminary data.</text>
</comment>
<protein>
    <submittedName>
        <fullName evidence="2">Uncharacterized protein</fullName>
    </submittedName>
</protein>
<keyword evidence="3" id="KW-1185">Reference proteome</keyword>
<sequence>MRVPGLAGWLATAGPDDVPPVKAEGQFAMVLEHVTEVEERAGNSPISRAPRPGRSRFRS</sequence>
<feature type="region of interest" description="Disordered" evidence="1">
    <location>
        <begin position="37"/>
        <end position="59"/>
    </location>
</feature>
<reference evidence="2 3" key="1">
    <citation type="submission" date="2020-03" db="EMBL/GenBank/DDBJ databases">
        <title>WGS of actinomycetes isolated from Thailand.</title>
        <authorList>
            <person name="Thawai C."/>
        </authorList>
    </citation>
    <scope>NUCLEOTIDE SEQUENCE [LARGE SCALE GENOMIC DNA]</scope>
    <source>
        <strain evidence="2 3">FMUSA5-5</strain>
    </source>
</reference>
<proteinExistence type="predicted"/>
<dbReference type="Proteomes" id="UP000696294">
    <property type="component" value="Unassembled WGS sequence"/>
</dbReference>
<dbReference type="EMBL" id="JAATEP010000092">
    <property type="protein sequence ID" value="NJP98445.1"/>
    <property type="molecule type" value="Genomic_DNA"/>
</dbReference>